<name>A0A6D2INH0_9BRAS</name>
<dbReference type="AlphaFoldDB" id="A0A6D2INH0"/>
<dbReference type="NCBIfam" id="TIGR01640">
    <property type="entry name" value="F_box_assoc_1"/>
    <property type="match status" value="1"/>
</dbReference>
<dbReference type="PANTHER" id="PTHR47993:SF393">
    <property type="entry name" value="F-BOX DOMAIN-CONTAINING PROTEIN"/>
    <property type="match status" value="1"/>
</dbReference>
<keyword evidence="2" id="KW-1133">Transmembrane helix</keyword>
<keyword evidence="2" id="KW-0812">Transmembrane</keyword>
<dbReference type="InterPro" id="IPR006527">
    <property type="entry name" value="F-box-assoc_dom_typ1"/>
</dbReference>
<dbReference type="InterPro" id="IPR050233">
    <property type="entry name" value="A_thaliana_F-box"/>
</dbReference>
<feature type="transmembrane region" description="Helical" evidence="2">
    <location>
        <begin position="407"/>
        <end position="430"/>
    </location>
</feature>
<evidence type="ECO:0000256" key="2">
    <source>
        <dbReference type="SAM" id="Phobius"/>
    </source>
</evidence>
<evidence type="ECO:0000313" key="4">
    <source>
        <dbReference type="EMBL" id="CAA7030652.1"/>
    </source>
</evidence>
<comment type="caution">
    <text evidence="4">The sequence shown here is derived from an EMBL/GenBank/DDBJ whole genome shotgun (WGS) entry which is preliminary data.</text>
</comment>
<dbReference type="InterPro" id="IPR017451">
    <property type="entry name" value="F-box-assoc_interact_dom"/>
</dbReference>
<dbReference type="Proteomes" id="UP000467841">
    <property type="component" value="Unassembled WGS sequence"/>
</dbReference>
<evidence type="ECO:0000256" key="1">
    <source>
        <dbReference type="SAM" id="MobiDB-lite"/>
    </source>
</evidence>
<proteinExistence type="predicted"/>
<evidence type="ECO:0000259" key="3">
    <source>
        <dbReference type="Pfam" id="PF07734"/>
    </source>
</evidence>
<feature type="region of interest" description="Disordered" evidence="1">
    <location>
        <begin position="356"/>
        <end position="399"/>
    </location>
</feature>
<accession>A0A6D2INH0</accession>
<dbReference type="Pfam" id="PF07734">
    <property type="entry name" value="FBA_1"/>
    <property type="match status" value="1"/>
</dbReference>
<reference evidence="4" key="1">
    <citation type="submission" date="2020-01" db="EMBL/GenBank/DDBJ databases">
        <authorList>
            <person name="Mishra B."/>
        </authorList>
    </citation>
    <scope>NUCLEOTIDE SEQUENCE [LARGE SCALE GENOMIC DNA]</scope>
</reference>
<evidence type="ECO:0000313" key="5">
    <source>
        <dbReference type="Proteomes" id="UP000467841"/>
    </source>
</evidence>
<organism evidence="4 5">
    <name type="scientific">Microthlaspi erraticum</name>
    <dbReference type="NCBI Taxonomy" id="1685480"/>
    <lineage>
        <taxon>Eukaryota</taxon>
        <taxon>Viridiplantae</taxon>
        <taxon>Streptophyta</taxon>
        <taxon>Embryophyta</taxon>
        <taxon>Tracheophyta</taxon>
        <taxon>Spermatophyta</taxon>
        <taxon>Magnoliopsida</taxon>
        <taxon>eudicotyledons</taxon>
        <taxon>Gunneridae</taxon>
        <taxon>Pentapetalae</taxon>
        <taxon>rosids</taxon>
        <taxon>malvids</taxon>
        <taxon>Brassicales</taxon>
        <taxon>Brassicaceae</taxon>
        <taxon>Coluteocarpeae</taxon>
        <taxon>Microthlaspi</taxon>
    </lineage>
</organism>
<feature type="domain" description="F-box associated beta-propeller type 1" evidence="3">
    <location>
        <begin position="1"/>
        <end position="351"/>
    </location>
</feature>
<gene>
    <name evidence="4" type="ORF">MERR_LOCUS17887</name>
</gene>
<dbReference type="PANTHER" id="PTHR47993">
    <property type="entry name" value="OS09G0372900 PROTEIN-RELATED"/>
    <property type="match status" value="1"/>
</dbReference>
<keyword evidence="5" id="KW-1185">Reference proteome</keyword>
<dbReference type="EMBL" id="CACVBM020001096">
    <property type="protein sequence ID" value="CAA7030652.1"/>
    <property type="molecule type" value="Genomic_DNA"/>
</dbReference>
<keyword evidence="2" id="KW-0472">Membrane</keyword>
<protein>
    <recommendedName>
        <fullName evidence="3">F-box associated beta-propeller type 1 domain-containing protein</fullName>
    </recommendedName>
</protein>
<sequence>MIRDDNLCSFRFDLQEVRNDKNDEKDLMDPSMKQISIPNNQDKVYKVYHCDGLLLCVTRLTTDEDYKDRFLVWNPYLGQTRWIRLRNEIHICDAYALGYGYDDNNNRNHKILMFFSDSHNKNASAEVYDFISDSWRVIDVNVDMGELRDLRNFDCGVSLKENAYLLAIKDTTTETGEYCGEDYLVCFDFTTERFGPSLPLPFQPYSSYWLESEIIYWVRDEKLAVFNILHEKFPGEEVCVYEWPDVNEIWISTKIDTDAISWSLFLRLDLSYFDDFGLRGFFIDEEKKVAVFLGLYRLDETETETIGYRMAKIVGEDGYLRSFKMEEVSNDRWESWDKFVCSSYVPSLVQLQINQPDERNEINNSDETKEQTNQPDESKQQINQRDESKEKINQRVKRKEREDHHSVPFPILFLFLALFISSFGFFYSLFGASLN</sequence>